<evidence type="ECO:0000313" key="16">
    <source>
        <dbReference type="Proteomes" id="UP000265808"/>
    </source>
</evidence>
<dbReference type="InterPro" id="IPR003594">
    <property type="entry name" value="HATPase_dom"/>
</dbReference>
<evidence type="ECO:0000313" key="15">
    <source>
        <dbReference type="Proteomes" id="UP000095413"/>
    </source>
</evidence>
<keyword evidence="17" id="KW-1185">Reference proteome</keyword>
<evidence type="ECO:0000256" key="9">
    <source>
        <dbReference type="SAM" id="Phobius"/>
    </source>
</evidence>
<dbReference type="SMART" id="SM00304">
    <property type="entry name" value="HAMP"/>
    <property type="match status" value="1"/>
</dbReference>
<organism evidence="12 15">
    <name type="scientific">Blautia obeum</name>
    <dbReference type="NCBI Taxonomy" id="40520"/>
    <lineage>
        <taxon>Bacteria</taxon>
        <taxon>Bacillati</taxon>
        <taxon>Bacillota</taxon>
        <taxon>Clostridia</taxon>
        <taxon>Lachnospirales</taxon>
        <taxon>Lachnospiraceae</taxon>
        <taxon>Blautia</taxon>
    </lineage>
</organism>
<dbReference type="Pfam" id="PF00512">
    <property type="entry name" value="HisKA"/>
    <property type="match status" value="1"/>
</dbReference>
<sequence>MIKLIREHLSTKIFIITVCLLITVGSAIYGMVALGMSRSYFLELDRSLSNQTEKMVLQLSNTSVQEIDGILKMFALEHGISIVLKDSDEKVLGIYGDMEYSLAPGTDVEDILLGSGITESYSCKLTNGKTYWIQVFGNKEKVNIGLESLKRILPMLGAITFLAALAIAALYTKYITRSILKVSEVSKKMANLDFRVRYTEDRRDEIGILGENLNELSEKLESALDELKEKNTDLEKSIKLEQQLEQQQMAFFSAVSHELKTPITILKGQIQGMLLEVGGYKDRDRYLKRSFEVANSMENMVQEILYVSKIRTSGFELKLIDIPLHQLVENVIKEQEDMAIDRGLQFHIRIEESTWIRADEALFTKVISNVVGNAIKYTNEDGNIWVGVYKRGEEIIFWIENETESIDEKEIPKLCDAFYRIDKSRNKRTGGSGLGLYITKMILEQHQFPYCIENTEKGIKVEIRCYEPTRRLL</sequence>
<dbReference type="PANTHER" id="PTHR45453">
    <property type="entry name" value="PHOSPHATE REGULON SENSOR PROTEIN PHOR"/>
    <property type="match status" value="1"/>
</dbReference>
<dbReference type="Proteomes" id="UP000409147">
    <property type="component" value="Unassembled WGS sequence"/>
</dbReference>
<dbReference type="PROSITE" id="PS50885">
    <property type="entry name" value="HAMP"/>
    <property type="match status" value="1"/>
</dbReference>
<reference evidence="14 17" key="3">
    <citation type="submission" date="2019-07" db="EMBL/GenBank/DDBJ databases">
        <authorList>
            <person name="Hibberd C M."/>
            <person name="Gehrig L. J."/>
            <person name="Chang H.-W."/>
            <person name="Venkatesh S."/>
        </authorList>
    </citation>
    <scope>NUCLEOTIDE SEQUENCE [LARGE SCALE GENOMIC DNA]</scope>
    <source>
        <strain evidence="14">Ruminococcus_obeum_SSTS_Bg7063</strain>
    </source>
</reference>
<dbReference type="PANTHER" id="PTHR45453:SF3">
    <property type="entry name" value="HISTIDINE KINASE"/>
    <property type="match status" value="1"/>
</dbReference>
<dbReference type="Pfam" id="PF00672">
    <property type="entry name" value="HAMP"/>
    <property type="match status" value="1"/>
</dbReference>
<keyword evidence="9" id="KW-0472">Membrane</keyword>
<evidence type="ECO:0000256" key="6">
    <source>
        <dbReference type="ARBA" id="ARBA00022777"/>
    </source>
</evidence>
<keyword evidence="9" id="KW-1133">Transmembrane helix</keyword>
<evidence type="ECO:0000313" key="13">
    <source>
        <dbReference type="EMBL" id="RHC08548.1"/>
    </source>
</evidence>
<proteinExistence type="predicted"/>
<dbReference type="InterPro" id="IPR036890">
    <property type="entry name" value="HATPase_C_sf"/>
</dbReference>
<evidence type="ECO:0000256" key="4">
    <source>
        <dbReference type="ARBA" id="ARBA00022553"/>
    </source>
</evidence>
<comment type="subcellular location">
    <subcellularLocation>
        <location evidence="2">Membrane</location>
    </subcellularLocation>
</comment>
<evidence type="ECO:0000256" key="7">
    <source>
        <dbReference type="ARBA" id="ARBA00023012"/>
    </source>
</evidence>
<dbReference type="SMART" id="SM00388">
    <property type="entry name" value="HisKA"/>
    <property type="match status" value="1"/>
</dbReference>
<dbReference type="InterPro" id="IPR005467">
    <property type="entry name" value="His_kinase_dom"/>
</dbReference>
<feature type="domain" description="Histidine kinase" evidence="10">
    <location>
        <begin position="254"/>
        <end position="464"/>
    </location>
</feature>
<dbReference type="GO" id="GO:0016036">
    <property type="term" value="P:cellular response to phosphate starvation"/>
    <property type="evidence" value="ECO:0007669"/>
    <property type="project" value="TreeGrafter"/>
</dbReference>
<dbReference type="SUPFAM" id="SSF47384">
    <property type="entry name" value="Homodimeric domain of signal transducing histidine kinase"/>
    <property type="match status" value="1"/>
</dbReference>
<evidence type="ECO:0000256" key="8">
    <source>
        <dbReference type="SAM" id="Coils"/>
    </source>
</evidence>
<evidence type="ECO:0000259" key="10">
    <source>
        <dbReference type="PROSITE" id="PS50109"/>
    </source>
</evidence>
<feature type="domain" description="HAMP" evidence="11">
    <location>
        <begin position="173"/>
        <end position="225"/>
    </location>
</feature>
<dbReference type="EMBL" id="QSHL01000003">
    <property type="protein sequence ID" value="RHC08548.1"/>
    <property type="molecule type" value="Genomic_DNA"/>
</dbReference>
<comment type="catalytic activity">
    <reaction evidence="1">
        <text>ATP + protein L-histidine = ADP + protein N-phospho-L-histidine.</text>
        <dbReference type="EC" id="2.7.13.3"/>
    </reaction>
</comment>
<evidence type="ECO:0000313" key="17">
    <source>
        <dbReference type="Proteomes" id="UP000409147"/>
    </source>
</evidence>
<keyword evidence="7" id="KW-0902">Two-component regulatory system</keyword>
<evidence type="ECO:0000256" key="2">
    <source>
        <dbReference type="ARBA" id="ARBA00004370"/>
    </source>
</evidence>
<protein>
    <recommendedName>
        <fullName evidence="3">histidine kinase</fullName>
        <ecNumber evidence="3">2.7.13.3</ecNumber>
    </recommendedName>
</protein>
<dbReference type="GO" id="GO:0004721">
    <property type="term" value="F:phosphoprotein phosphatase activity"/>
    <property type="evidence" value="ECO:0007669"/>
    <property type="project" value="TreeGrafter"/>
</dbReference>
<dbReference type="EMBL" id="CZBA01000018">
    <property type="protein sequence ID" value="CUP83631.1"/>
    <property type="molecule type" value="Genomic_DNA"/>
</dbReference>
<feature type="transmembrane region" description="Helical" evidence="9">
    <location>
        <begin position="152"/>
        <end position="171"/>
    </location>
</feature>
<dbReference type="GO" id="GO:0005886">
    <property type="term" value="C:plasma membrane"/>
    <property type="evidence" value="ECO:0007669"/>
    <property type="project" value="TreeGrafter"/>
</dbReference>
<name>A0A174RHG2_9FIRM</name>
<dbReference type="SUPFAM" id="SSF158472">
    <property type="entry name" value="HAMP domain-like"/>
    <property type="match status" value="1"/>
</dbReference>
<keyword evidence="8" id="KW-0175">Coiled coil</keyword>
<dbReference type="PROSITE" id="PS50109">
    <property type="entry name" value="HIS_KIN"/>
    <property type="match status" value="1"/>
</dbReference>
<reference evidence="13 16" key="2">
    <citation type="submission" date="2018-08" db="EMBL/GenBank/DDBJ databases">
        <title>A genome reference for cultivated species of the human gut microbiota.</title>
        <authorList>
            <person name="Zou Y."/>
            <person name="Xue W."/>
            <person name="Luo G."/>
        </authorList>
    </citation>
    <scope>NUCLEOTIDE SEQUENCE [LARGE SCALE GENOMIC DNA]</scope>
    <source>
        <strain evidence="13 16">AM37-4AC</strain>
    </source>
</reference>
<dbReference type="Gene3D" id="6.10.340.10">
    <property type="match status" value="1"/>
</dbReference>
<dbReference type="Proteomes" id="UP000095413">
    <property type="component" value="Unassembled WGS sequence"/>
</dbReference>
<dbReference type="RefSeq" id="WP_055056589.1">
    <property type="nucleotide sequence ID" value="NZ_CABHNB010000011.1"/>
</dbReference>
<keyword evidence="5 12" id="KW-0808">Transferase</keyword>
<feature type="transmembrane region" description="Helical" evidence="9">
    <location>
        <begin position="12"/>
        <end position="36"/>
    </location>
</feature>
<keyword evidence="4" id="KW-0597">Phosphoprotein</keyword>
<accession>A0A174RHG2</accession>
<evidence type="ECO:0000256" key="5">
    <source>
        <dbReference type="ARBA" id="ARBA00022679"/>
    </source>
</evidence>
<dbReference type="InterPro" id="IPR050351">
    <property type="entry name" value="BphY/WalK/GraS-like"/>
</dbReference>
<keyword evidence="9" id="KW-0812">Transmembrane</keyword>
<dbReference type="InterPro" id="IPR003660">
    <property type="entry name" value="HAMP_dom"/>
</dbReference>
<dbReference type="GO" id="GO:0000155">
    <property type="term" value="F:phosphorelay sensor kinase activity"/>
    <property type="evidence" value="ECO:0007669"/>
    <property type="project" value="InterPro"/>
</dbReference>
<dbReference type="Pfam" id="PF02518">
    <property type="entry name" value="HATPase_c"/>
    <property type="match status" value="1"/>
</dbReference>
<evidence type="ECO:0000256" key="3">
    <source>
        <dbReference type="ARBA" id="ARBA00012438"/>
    </source>
</evidence>
<gene>
    <name evidence="12" type="primary">phoR_11</name>
    <name evidence="14" type="synonym">phoR_3</name>
    <name evidence="13" type="ORF">DW859_06660</name>
    <name evidence="12" type="ORF">ERS852533_02720</name>
    <name evidence="14" type="ORF">ROSSTS7063_00714</name>
</gene>
<reference evidence="12 15" key="1">
    <citation type="submission" date="2015-09" db="EMBL/GenBank/DDBJ databases">
        <authorList>
            <consortium name="Pathogen Informatics"/>
        </authorList>
    </citation>
    <scope>NUCLEOTIDE SEQUENCE [LARGE SCALE GENOMIC DNA]</scope>
    <source>
        <strain evidence="12 15">2789STDY5834921</strain>
    </source>
</reference>
<keyword evidence="6 13" id="KW-0418">Kinase</keyword>
<evidence type="ECO:0000313" key="14">
    <source>
        <dbReference type="EMBL" id="VUW95703.1"/>
    </source>
</evidence>
<dbReference type="InterPro" id="IPR003661">
    <property type="entry name" value="HisK_dim/P_dom"/>
</dbReference>
<dbReference type="CDD" id="cd00082">
    <property type="entry name" value="HisKA"/>
    <property type="match status" value="1"/>
</dbReference>
<dbReference type="EC" id="2.7.13.3" evidence="3"/>
<dbReference type="Gene3D" id="1.10.287.130">
    <property type="match status" value="1"/>
</dbReference>
<dbReference type="InterPro" id="IPR036097">
    <property type="entry name" value="HisK_dim/P_sf"/>
</dbReference>
<dbReference type="SUPFAM" id="SSF55874">
    <property type="entry name" value="ATPase domain of HSP90 chaperone/DNA topoisomerase II/histidine kinase"/>
    <property type="match status" value="1"/>
</dbReference>
<evidence type="ECO:0000256" key="1">
    <source>
        <dbReference type="ARBA" id="ARBA00000085"/>
    </source>
</evidence>
<dbReference type="SMART" id="SM00387">
    <property type="entry name" value="HATPase_c"/>
    <property type="match status" value="1"/>
</dbReference>
<evidence type="ECO:0000313" key="12">
    <source>
        <dbReference type="EMBL" id="CUP83631.1"/>
    </source>
</evidence>
<dbReference type="Gene3D" id="3.30.565.10">
    <property type="entry name" value="Histidine kinase-like ATPase, C-terminal domain"/>
    <property type="match status" value="1"/>
</dbReference>
<dbReference type="AlphaFoldDB" id="A0A174RHG2"/>
<dbReference type="OrthoDB" id="9762826at2"/>
<feature type="coiled-coil region" evidence="8">
    <location>
        <begin position="206"/>
        <end position="247"/>
    </location>
</feature>
<dbReference type="CDD" id="cd06225">
    <property type="entry name" value="HAMP"/>
    <property type="match status" value="1"/>
</dbReference>
<evidence type="ECO:0000259" key="11">
    <source>
        <dbReference type="PROSITE" id="PS50885"/>
    </source>
</evidence>
<dbReference type="EMBL" id="CABHNB010000011">
    <property type="protein sequence ID" value="VUW95703.1"/>
    <property type="molecule type" value="Genomic_DNA"/>
</dbReference>
<dbReference type="Proteomes" id="UP000265808">
    <property type="component" value="Unassembled WGS sequence"/>
</dbReference>